<dbReference type="EMBL" id="BPQB01000015">
    <property type="protein sequence ID" value="GJE90028.1"/>
    <property type="molecule type" value="Genomic_DNA"/>
</dbReference>
<evidence type="ECO:0000256" key="1">
    <source>
        <dbReference type="SAM" id="MobiDB-lite"/>
    </source>
</evidence>
<protein>
    <recommendedName>
        <fullName evidence="4">F-box domain-containing protein</fullName>
    </recommendedName>
</protein>
<keyword evidence="3" id="KW-1185">Reference proteome</keyword>
<dbReference type="Gene3D" id="3.80.10.10">
    <property type="entry name" value="Ribonuclease Inhibitor"/>
    <property type="match status" value="1"/>
</dbReference>
<organism evidence="2 3">
    <name type="scientific">Phanerochaete sordida</name>
    <dbReference type="NCBI Taxonomy" id="48140"/>
    <lineage>
        <taxon>Eukaryota</taxon>
        <taxon>Fungi</taxon>
        <taxon>Dikarya</taxon>
        <taxon>Basidiomycota</taxon>
        <taxon>Agaricomycotina</taxon>
        <taxon>Agaricomycetes</taxon>
        <taxon>Polyporales</taxon>
        <taxon>Phanerochaetaceae</taxon>
        <taxon>Phanerochaete</taxon>
    </lineage>
</organism>
<evidence type="ECO:0000313" key="2">
    <source>
        <dbReference type="EMBL" id="GJE90028.1"/>
    </source>
</evidence>
<dbReference type="InterPro" id="IPR032675">
    <property type="entry name" value="LRR_dom_sf"/>
</dbReference>
<gene>
    <name evidence="2" type="ORF">PsYK624_061490</name>
</gene>
<name>A0A9P3LD71_9APHY</name>
<sequence>MIQPNVKEEDLPFALENIAFAHMDRVKTFAVVLTRSALVRARKCAGLDAPFLTALTVAVDDYREGDSLVWLTQASWPHLRSLECHYGTVRHLQALLRPTLTSLIVEYIEPCVTVEVLLDLLSGLPHLTTLKILHCLTPIDSLPTAPPGSSAPIVSLPQLRFFEIGEGAVGISEAHLLNHLKFSSNTEVHFSNQVSSTLADISYIVSAFVAKASGVPGSMGSAKAFKVEEWLFFGTKISVYSQVVPDFWDRGEHILWDLERLSPTATLGLMGSQQDVVSSFISQYPLSDVHSVCCRSSELDEMEPWHLLAQLPSVQELHLEHTPRTAFACFLECLKEQHTFSSLQFLRLSHIVWNKCHSSARRQDMRVGSLVPPLLRAIKYRQQHGPRLHTLQLPYAINLFENDDEDLERLSRMVDKFRCSDWEDPDEPDECSTCYSSGSEGETASDAEGSSDEDPETDETDTSDDLDADGEEEP</sequence>
<feature type="region of interest" description="Disordered" evidence="1">
    <location>
        <begin position="421"/>
        <end position="474"/>
    </location>
</feature>
<dbReference type="Proteomes" id="UP000703269">
    <property type="component" value="Unassembled WGS sequence"/>
</dbReference>
<feature type="compositionally biased region" description="Acidic residues" evidence="1">
    <location>
        <begin position="443"/>
        <end position="474"/>
    </location>
</feature>
<evidence type="ECO:0008006" key="4">
    <source>
        <dbReference type="Google" id="ProtNLM"/>
    </source>
</evidence>
<accession>A0A9P3LD71</accession>
<comment type="caution">
    <text evidence="2">The sequence shown here is derived from an EMBL/GenBank/DDBJ whole genome shotgun (WGS) entry which is preliminary data.</text>
</comment>
<reference evidence="2 3" key="1">
    <citation type="submission" date="2021-08" db="EMBL/GenBank/DDBJ databases">
        <title>Draft Genome Sequence of Phanerochaete sordida strain YK-624.</title>
        <authorList>
            <person name="Mori T."/>
            <person name="Dohra H."/>
            <person name="Suzuki T."/>
            <person name="Kawagishi H."/>
            <person name="Hirai H."/>
        </authorList>
    </citation>
    <scope>NUCLEOTIDE SEQUENCE [LARGE SCALE GENOMIC DNA]</scope>
    <source>
        <strain evidence="2 3">YK-624</strain>
    </source>
</reference>
<feature type="compositionally biased region" description="Polar residues" evidence="1">
    <location>
        <begin position="433"/>
        <end position="442"/>
    </location>
</feature>
<dbReference type="AlphaFoldDB" id="A0A9P3LD71"/>
<dbReference type="OrthoDB" id="3264373at2759"/>
<dbReference type="SUPFAM" id="SSF52058">
    <property type="entry name" value="L domain-like"/>
    <property type="match status" value="1"/>
</dbReference>
<evidence type="ECO:0000313" key="3">
    <source>
        <dbReference type="Proteomes" id="UP000703269"/>
    </source>
</evidence>
<proteinExistence type="predicted"/>